<keyword evidence="10" id="KW-0443">Lipid metabolism</keyword>
<dbReference type="FunFam" id="2.40.110.10:FF:000003">
    <property type="entry name" value="Acyl-coenzyme A oxidase"/>
    <property type="match status" value="1"/>
</dbReference>
<comment type="caution">
    <text evidence="19">The sequence shown here is derived from an EMBL/GenBank/DDBJ whole genome shotgun (WGS) entry which is preliminary data.</text>
</comment>
<dbReference type="PANTHER" id="PTHR10909:SF250">
    <property type="entry name" value="PEROXISOMAL ACYL-COENZYME A OXIDASE 1"/>
    <property type="match status" value="1"/>
</dbReference>
<dbReference type="Pfam" id="PF22924">
    <property type="entry name" value="ACOX_C_alpha1"/>
    <property type="match status" value="1"/>
</dbReference>
<evidence type="ECO:0000256" key="9">
    <source>
        <dbReference type="ARBA" id="ARBA00023002"/>
    </source>
</evidence>
<reference evidence="19" key="1">
    <citation type="journal article" date="2020" name="Fungal Divers.">
        <title>Resolving the Mortierellaceae phylogeny through synthesis of multi-gene phylogenetics and phylogenomics.</title>
        <authorList>
            <person name="Vandepol N."/>
            <person name="Liber J."/>
            <person name="Desiro A."/>
            <person name="Na H."/>
            <person name="Kennedy M."/>
            <person name="Barry K."/>
            <person name="Grigoriev I.V."/>
            <person name="Miller A.N."/>
            <person name="O'Donnell K."/>
            <person name="Stajich J.E."/>
            <person name="Bonito G."/>
        </authorList>
    </citation>
    <scope>NUCLEOTIDE SEQUENCE</scope>
    <source>
        <strain evidence="19">KOD948</strain>
    </source>
</reference>
<feature type="binding site" evidence="14">
    <location>
        <position position="181"/>
    </location>
    <ligand>
        <name>FAD</name>
        <dbReference type="ChEBI" id="CHEBI:57692"/>
    </ligand>
</feature>
<dbReference type="SUPFAM" id="SSF56645">
    <property type="entry name" value="Acyl-CoA dehydrogenase NM domain-like"/>
    <property type="match status" value="1"/>
</dbReference>
<accession>A0A9P6U162</accession>
<feature type="binding site" evidence="14">
    <location>
        <position position="142"/>
    </location>
    <ligand>
        <name>FAD</name>
        <dbReference type="ChEBI" id="CHEBI:57692"/>
    </ligand>
</feature>
<evidence type="ECO:0000256" key="8">
    <source>
        <dbReference type="ARBA" id="ARBA00022832"/>
    </source>
</evidence>
<dbReference type="InterPro" id="IPR002655">
    <property type="entry name" value="Acyl-CoA_oxidase_C"/>
</dbReference>
<dbReference type="GO" id="GO:0005777">
    <property type="term" value="C:peroxisome"/>
    <property type="evidence" value="ECO:0007669"/>
    <property type="project" value="UniProtKB-SubCell"/>
</dbReference>
<evidence type="ECO:0000256" key="7">
    <source>
        <dbReference type="ARBA" id="ARBA00022827"/>
    </source>
</evidence>
<keyword evidence="8" id="KW-0276">Fatty acid metabolism</keyword>
<evidence type="ECO:0000256" key="14">
    <source>
        <dbReference type="PIRSR" id="PIRSR000168-2"/>
    </source>
</evidence>
<dbReference type="InterPro" id="IPR036250">
    <property type="entry name" value="AcylCo_DH-like_C"/>
</dbReference>
<dbReference type="OrthoDB" id="538336at2759"/>
<evidence type="ECO:0000256" key="5">
    <source>
        <dbReference type="ARBA" id="ARBA00006288"/>
    </source>
</evidence>
<dbReference type="FunFam" id="1.20.140.10:FF:000015">
    <property type="entry name" value="Acyl-coenzyme A oxidase"/>
    <property type="match status" value="1"/>
</dbReference>
<evidence type="ECO:0000256" key="12">
    <source>
        <dbReference type="PIRNR" id="PIRNR000168"/>
    </source>
</evidence>
<dbReference type="GO" id="GO:0071949">
    <property type="term" value="F:FAD binding"/>
    <property type="evidence" value="ECO:0007669"/>
    <property type="project" value="InterPro"/>
</dbReference>
<evidence type="ECO:0000256" key="2">
    <source>
        <dbReference type="ARBA" id="ARBA00001974"/>
    </source>
</evidence>
<evidence type="ECO:0000256" key="1">
    <source>
        <dbReference type="ARBA" id="ARBA00001201"/>
    </source>
</evidence>
<comment type="similarity">
    <text evidence="5 12">Belongs to the acyl-CoA oxidase family.</text>
</comment>
<feature type="domain" description="Acyl-coenzyme A oxidase N-terminal" evidence="17">
    <location>
        <begin position="21"/>
        <end position="136"/>
    </location>
</feature>
<protein>
    <recommendedName>
        <fullName evidence="12">Acyl-coenzyme A oxidase</fullName>
    </recommendedName>
</protein>
<feature type="domain" description="Acyl-CoA oxidase C-alpha1" evidence="18">
    <location>
        <begin position="280"/>
        <end position="449"/>
    </location>
</feature>
<feature type="domain" description="Acyl-CoA oxidase C-terminal" evidence="15">
    <location>
        <begin position="494"/>
        <end position="683"/>
    </location>
</feature>
<keyword evidence="11" id="KW-0576">Peroxisome</keyword>
<dbReference type="InterPro" id="IPR055060">
    <property type="entry name" value="ACOX_C_alpha1"/>
</dbReference>
<evidence type="ECO:0000259" key="16">
    <source>
        <dbReference type="Pfam" id="PF02770"/>
    </source>
</evidence>
<comment type="pathway">
    <text evidence="4">Lipid metabolism; peroxisomal fatty acid beta-oxidation.</text>
</comment>
<dbReference type="InterPro" id="IPR029320">
    <property type="entry name" value="Acyl-CoA_ox_N"/>
</dbReference>
<evidence type="ECO:0000256" key="13">
    <source>
        <dbReference type="PIRSR" id="PIRSR000168-1"/>
    </source>
</evidence>
<dbReference type="InterPro" id="IPR006091">
    <property type="entry name" value="Acyl-CoA_Oxase/DH_mid-dom"/>
</dbReference>
<evidence type="ECO:0000259" key="18">
    <source>
        <dbReference type="Pfam" id="PF22924"/>
    </source>
</evidence>
<dbReference type="GO" id="GO:0055088">
    <property type="term" value="P:lipid homeostasis"/>
    <property type="evidence" value="ECO:0007669"/>
    <property type="project" value="TreeGrafter"/>
</dbReference>
<dbReference type="GO" id="GO:0005504">
    <property type="term" value="F:fatty acid binding"/>
    <property type="evidence" value="ECO:0007669"/>
    <property type="project" value="TreeGrafter"/>
</dbReference>
<proteinExistence type="inferred from homology"/>
<evidence type="ECO:0000256" key="11">
    <source>
        <dbReference type="ARBA" id="ARBA00023140"/>
    </source>
</evidence>
<dbReference type="GO" id="GO:0033540">
    <property type="term" value="P:fatty acid beta-oxidation using acyl-CoA oxidase"/>
    <property type="evidence" value="ECO:0007669"/>
    <property type="project" value="TreeGrafter"/>
</dbReference>
<evidence type="ECO:0000313" key="19">
    <source>
        <dbReference type="EMBL" id="KAG0254749.1"/>
    </source>
</evidence>
<dbReference type="Pfam" id="PF02770">
    <property type="entry name" value="Acyl-CoA_dh_M"/>
    <property type="match status" value="1"/>
</dbReference>
<dbReference type="PIRSF" id="PIRSF000168">
    <property type="entry name" value="Acyl-CoA_oxidase"/>
    <property type="match status" value="1"/>
</dbReference>
<evidence type="ECO:0000256" key="6">
    <source>
        <dbReference type="ARBA" id="ARBA00022630"/>
    </source>
</evidence>
<dbReference type="InterPro" id="IPR037069">
    <property type="entry name" value="AcylCoA_DH/ox_N_sf"/>
</dbReference>
<comment type="catalytic activity">
    <reaction evidence="1">
        <text>a 2,3-saturated acyl-CoA + O2 = a (2E)-enoyl-CoA + H2O2</text>
        <dbReference type="Rhea" id="RHEA:38959"/>
        <dbReference type="ChEBI" id="CHEBI:15379"/>
        <dbReference type="ChEBI" id="CHEBI:16240"/>
        <dbReference type="ChEBI" id="CHEBI:58856"/>
        <dbReference type="ChEBI" id="CHEBI:65111"/>
        <dbReference type="EC" id="1.3.3.6"/>
    </reaction>
</comment>
<evidence type="ECO:0000259" key="15">
    <source>
        <dbReference type="Pfam" id="PF01756"/>
    </source>
</evidence>
<evidence type="ECO:0000256" key="10">
    <source>
        <dbReference type="ARBA" id="ARBA00023098"/>
    </source>
</evidence>
<dbReference type="Proteomes" id="UP000726737">
    <property type="component" value="Unassembled WGS sequence"/>
</dbReference>
<dbReference type="SUPFAM" id="SSF47203">
    <property type="entry name" value="Acyl-CoA dehydrogenase C-terminal domain-like"/>
    <property type="match status" value="2"/>
</dbReference>
<name>A0A9P6U162_9FUNG</name>
<dbReference type="Pfam" id="PF01756">
    <property type="entry name" value="ACOX"/>
    <property type="match status" value="1"/>
</dbReference>
<dbReference type="Gene3D" id="1.20.140.10">
    <property type="entry name" value="Butyryl-CoA Dehydrogenase, subunit A, domain 3"/>
    <property type="match status" value="2"/>
</dbReference>
<feature type="domain" description="Acyl-CoA oxidase/dehydrogenase middle" evidence="16">
    <location>
        <begin position="138"/>
        <end position="232"/>
    </location>
</feature>
<dbReference type="AlphaFoldDB" id="A0A9P6U162"/>
<keyword evidence="6 12" id="KW-0285">Flavoprotein</keyword>
<dbReference type="PANTHER" id="PTHR10909">
    <property type="entry name" value="ELECTRON TRANSPORT OXIDOREDUCTASE"/>
    <property type="match status" value="1"/>
</dbReference>
<comment type="subcellular location">
    <subcellularLocation>
        <location evidence="3">Peroxisome</location>
    </subcellularLocation>
</comment>
<dbReference type="Gene3D" id="1.10.540.10">
    <property type="entry name" value="Acyl-CoA dehydrogenase/oxidase, N-terminal domain"/>
    <property type="match status" value="1"/>
</dbReference>
<dbReference type="InterPro" id="IPR009100">
    <property type="entry name" value="AcylCoA_DH/oxidase_NM_dom_sf"/>
</dbReference>
<organism evidence="19 20">
    <name type="scientific">Mortierella polycephala</name>
    <dbReference type="NCBI Taxonomy" id="41804"/>
    <lineage>
        <taxon>Eukaryota</taxon>
        <taxon>Fungi</taxon>
        <taxon>Fungi incertae sedis</taxon>
        <taxon>Mucoromycota</taxon>
        <taxon>Mortierellomycotina</taxon>
        <taxon>Mortierellomycetes</taxon>
        <taxon>Mortierellales</taxon>
        <taxon>Mortierellaceae</taxon>
        <taxon>Mortierella</taxon>
    </lineage>
</organism>
<sequence>MADLSQNKKDLAHARTKTSFDITDMTNYLYGGVDNVEQRRYIIDLIAREPVFNKDDWGWLNHTDAVKRGIAMSARLAEIKMEHELNDLDFATMVEAIDDTLPILLHNGAFIPVINSQGTDEQIEKWIPLAENYQIIGCYAQTELGHGSNLSRLETTATFVKETDEWEINSTSFTAAKWWIGGLGAMCTHAVVQAKLIIDGTDHGAHVFVVPIRSLEDHKPFPGIQVGDIGPKAYGGFNKMENGFARFDKYRVPRENMLMRFSKVSREGIYTKPPHAKLSYGSMVLLRSVLIRQMALYLSRATTISTRYLTVRRQFNNPTNRNDADLNPGLETQVINYPMVQNRLFPMIAQSYALFAAGSQMMEMYINLMTGLTSGNLDSLAEVHAMSSSLKSYCTTIGAAGAEDCRKLMGGHGYSYFTGLAHMFASIVPSNTYEGDNYVLTQQMARYLLKEVKTARTTPEKVTPFSRYLLLALNRDSFSRTTCSVARPEDWLKPEIQLAAFEHRCARLAMELSDAVEAGGGLESSSSKTWSDHNIECYRVSHAHAQYVLVLWFIQSIRAAQDPESDESRRAQPESIKVLEKLSNLHALHTIQTNLADFAEDAYFSPSQCLSLRAQVKSLVASLADDVVGLVDAFDHPDFLLSSALGASDGDAYKRLWDKAQSEPLNQREVCDGYQEYIRPLLKKHGDIKM</sequence>
<keyword evidence="7 12" id="KW-0274">FAD</keyword>
<dbReference type="InterPro" id="IPR012258">
    <property type="entry name" value="Acyl-CoA_oxidase"/>
</dbReference>
<dbReference type="EMBL" id="JAAAJA010000385">
    <property type="protein sequence ID" value="KAG0254749.1"/>
    <property type="molecule type" value="Genomic_DNA"/>
</dbReference>
<dbReference type="FunFam" id="1.10.540.10:FF:000006">
    <property type="entry name" value="Acyl-coenzyme A oxidase"/>
    <property type="match status" value="1"/>
</dbReference>
<evidence type="ECO:0000256" key="4">
    <source>
        <dbReference type="ARBA" id="ARBA00004846"/>
    </source>
</evidence>
<dbReference type="InterPro" id="IPR046373">
    <property type="entry name" value="Acyl-CoA_Oxase/DH_mid-dom_sf"/>
</dbReference>
<dbReference type="Gene3D" id="2.40.110.10">
    <property type="entry name" value="Butyryl-CoA Dehydrogenase, subunit A, domain 2"/>
    <property type="match status" value="1"/>
</dbReference>
<evidence type="ECO:0000259" key="17">
    <source>
        <dbReference type="Pfam" id="PF14749"/>
    </source>
</evidence>
<keyword evidence="20" id="KW-1185">Reference proteome</keyword>
<dbReference type="GO" id="GO:0003997">
    <property type="term" value="F:acyl-CoA oxidase activity"/>
    <property type="evidence" value="ECO:0007669"/>
    <property type="project" value="UniProtKB-EC"/>
</dbReference>
<feature type="active site" description="Proton acceptor" evidence="13">
    <location>
        <position position="434"/>
    </location>
</feature>
<comment type="cofactor">
    <cofactor evidence="2">
        <name>FAD</name>
        <dbReference type="ChEBI" id="CHEBI:57692"/>
    </cofactor>
</comment>
<dbReference type="FunFam" id="1.20.140.10:FF:000013">
    <property type="entry name" value="Acyl-coenzyme A oxidase"/>
    <property type="match status" value="1"/>
</dbReference>
<dbReference type="Pfam" id="PF14749">
    <property type="entry name" value="Acyl-CoA_ox_N"/>
    <property type="match status" value="1"/>
</dbReference>
<gene>
    <name evidence="19" type="primary">ACX5_2</name>
    <name evidence="19" type="ORF">BG011_005536</name>
</gene>
<keyword evidence="9" id="KW-0560">Oxidoreductase</keyword>
<evidence type="ECO:0000313" key="20">
    <source>
        <dbReference type="Proteomes" id="UP000726737"/>
    </source>
</evidence>
<evidence type="ECO:0000256" key="3">
    <source>
        <dbReference type="ARBA" id="ARBA00004275"/>
    </source>
</evidence>